<accession>A0AAN9QYC8</accession>
<dbReference type="GO" id="GO:0008270">
    <property type="term" value="F:zinc ion binding"/>
    <property type="evidence" value="ECO:0007669"/>
    <property type="project" value="UniProtKB-KW"/>
</dbReference>
<keyword evidence="14" id="KW-1185">Reference proteome</keyword>
<dbReference type="EMBL" id="JAYMYR010000008">
    <property type="protein sequence ID" value="KAK7347553.1"/>
    <property type="molecule type" value="Genomic_DNA"/>
</dbReference>
<feature type="region of interest" description="Disordered" evidence="11">
    <location>
        <begin position="38"/>
        <end position="112"/>
    </location>
</feature>
<feature type="compositionally biased region" description="Polar residues" evidence="11">
    <location>
        <begin position="681"/>
        <end position="693"/>
    </location>
</feature>
<keyword evidence="6" id="KW-0805">Transcription regulation</keyword>
<feature type="compositionally biased region" description="Polar residues" evidence="11">
    <location>
        <begin position="349"/>
        <end position="387"/>
    </location>
</feature>
<evidence type="ECO:0000256" key="7">
    <source>
        <dbReference type="ARBA" id="ARBA00023125"/>
    </source>
</evidence>
<dbReference type="InterPro" id="IPR025525">
    <property type="entry name" value="hAT-like_transposase_RNase-H"/>
</dbReference>
<dbReference type="InterPro" id="IPR036236">
    <property type="entry name" value="Znf_C2H2_sf"/>
</dbReference>
<evidence type="ECO:0000256" key="8">
    <source>
        <dbReference type="ARBA" id="ARBA00023163"/>
    </source>
</evidence>
<feature type="region of interest" description="Disordered" evidence="11">
    <location>
        <begin position="564"/>
        <end position="593"/>
    </location>
</feature>
<proteinExistence type="predicted"/>
<feature type="compositionally biased region" description="Low complexity" evidence="11">
    <location>
        <begin position="83"/>
        <end position="102"/>
    </location>
</feature>
<feature type="compositionally biased region" description="Basic and acidic residues" evidence="11">
    <location>
        <begin position="149"/>
        <end position="165"/>
    </location>
</feature>
<feature type="region of interest" description="Disordered" evidence="11">
    <location>
        <begin position="131"/>
        <end position="296"/>
    </location>
</feature>
<comment type="subunit">
    <text evidence="2">Homodimer.</text>
</comment>
<evidence type="ECO:0000256" key="2">
    <source>
        <dbReference type="ARBA" id="ARBA00011738"/>
    </source>
</evidence>
<evidence type="ECO:0000256" key="1">
    <source>
        <dbReference type="ARBA" id="ARBA00004123"/>
    </source>
</evidence>
<feature type="region of interest" description="Disordered" evidence="11">
    <location>
        <begin position="320"/>
        <end position="387"/>
    </location>
</feature>
<evidence type="ECO:0000256" key="11">
    <source>
        <dbReference type="SAM" id="MobiDB-lite"/>
    </source>
</evidence>
<dbReference type="SUPFAM" id="SSF57667">
    <property type="entry name" value="beta-beta-alpha zinc fingers"/>
    <property type="match status" value="1"/>
</dbReference>
<feature type="domain" description="BED-type" evidence="12">
    <location>
        <begin position="699"/>
        <end position="759"/>
    </location>
</feature>
<keyword evidence="3" id="KW-0479">Metal-binding</keyword>
<evidence type="ECO:0000256" key="4">
    <source>
        <dbReference type="ARBA" id="ARBA00022771"/>
    </source>
</evidence>
<gene>
    <name evidence="13" type="ORF">VNO80_22087</name>
</gene>
<dbReference type="InterPro" id="IPR008906">
    <property type="entry name" value="HATC_C_dom"/>
</dbReference>
<organism evidence="13 14">
    <name type="scientific">Phaseolus coccineus</name>
    <name type="common">Scarlet runner bean</name>
    <name type="synonym">Phaseolus multiflorus</name>
    <dbReference type="NCBI Taxonomy" id="3886"/>
    <lineage>
        <taxon>Eukaryota</taxon>
        <taxon>Viridiplantae</taxon>
        <taxon>Streptophyta</taxon>
        <taxon>Embryophyta</taxon>
        <taxon>Tracheophyta</taxon>
        <taxon>Spermatophyta</taxon>
        <taxon>Magnoliopsida</taxon>
        <taxon>eudicotyledons</taxon>
        <taxon>Gunneridae</taxon>
        <taxon>Pentapetalae</taxon>
        <taxon>rosids</taxon>
        <taxon>fabids</taxon>
        <taxon>Fabales</taxon>
        <taxon>Fabaceae</taxon>
        <taxon>Papilionoideae</taxon>
        <taxon>50 kb inversion clade</taxon>
        <taxon>NPAAA clade</taxon>
        <taxon>indigoferoid/millettioid clade</taxon>
        <taxon>Phaseoleae</taxon>
        <taxon>Phaseolus</taxon>
    </lineage>
</organism>
<dbReference type="InterPro" id="IPR003656">
    <property type="entry name" value="Znf_BED"/>
</dbReference>
<feature type="compositionally biased region" description="Polar residues" evidence="11">
    <location>
        <begin position="207"/>
        <end position="227"/>
    </location>
</feature>
<dbReference type="GO" id="GO:0003677">
    <property type="term" value="F:DNA binding"/>
    <property type="evidence" value="ECO:0007669"/>
    <property type="project" value="UniProtKB-KW"/>
</dbReference>
<dbReference type="Proteomes" id="UP001374584">
    <property type="component" value="Unassembled WGS sequence"/>
</dbReference>
<reference evidence="13 14" key="1">
    <citation type="submission" date="2024-01" db="EMBL/GenBank/DDBJ databases">
        <title>The genomes of 5 underutilized Papilionoideae crops provide insights into root nodulation and disease resistanc.</title>
        <authorList>
            <person name="Jiang F."/>
        </authorList>
    </citation>
    <scope>NUCLEOTIDE SEQUENCE [LARGE SCALE GENOMIC DNA]</scope>
    <source>
        <strain evidence="13">JINMINGXINNONG_FW02</strain>
        <tissue evidence="13">Leaves</tissue>
    </source>
</reference>
<feature type="compositionally biased region" description="Polar residues" evidence="11">
    <location>
        <begin position="135"/>
        <end position="147"/>
    </location>
</feature>
<dbReference type="SMART" id="SM00614">
    <property type="entry name" value="ZnF_BED"/>
    <property type="match status" value="1"/>
</dbReference>
<dbReference type="InterPro" id="IPR012337">
    <property type="entry name" value="RNaseH-like_sf"/>
</dbReference>
<dbReference type="SUPFAM" id="SSF53098">
    <property type="entry name" value="Ribonuclease H-like"/>
    <property type="match status" value="1"/>
</dbReference>
<keyword evidence="4 10" id="KW-0863">Zinc-finger</keyword>
<evidence type="ECO:0000256" key="6">
    <source>
        <dbReference type="ARBA" id="ARBA00023015"/>
    </source>
</evidence>
<evidence type="ECO:0000256" key="10">
    <source>
        <dbReference type="PROSITE-ProRule" id="PRU00027"/>
    </source>
</evidence>
<feature type="compositionally biased region" description="Polar residues" evidence="11">
    <location>
        <begin position="260"/>
        <end position="281"/>
    </location>
</feature>
<feature type="region of interest" description="Disordered" evidence="11">
    <location>
        <begin position="1"/>
        <end position="23"/>
    </location>
</feature>
<feature type="region of interest" description="Disordered" evidence="11">
    <location>
        <begin position="430"/>
        <end position="510"/>
    </location>
</feature>
<evidence type="ECO:0000313" key="14">
    <source>
        <dbReference type="Proteomes" id="UP001374584"/>
    </source>
</evidence>
<dbReference type="GO" id="GO:0009791">
    <property type="term" value="P:post-embryonic development"/>
    <property type="evidence" value="ECO:0007669"/>
    <property type="project" value="UniProtKB-ARBA"/>
</dbReference>
<keyword evidence="9" id="KW-0539">Nucleus</keyword>
<feature type="compositionally biased region" description="Pro residues" evidence="11">
    <location>
        <begin position="569"/>
        <end position="583"/>
    </location>
</feature>
<dbReference type="Pfam" id="PF05699">
    <property type="entry name" value="Dimer_Tnp_hAT"/>
    <property type="match status" value="1"/>
</dbReference>
<protein>
    <recommendedName>
        <fullName evidence="12">BED-type domain-containing protein</fullName>
    </recommendedName>
</protein>
<dbReference type="PANTHER" id="PTHR46481">
    <property type="entry name" value="ZINC FINGER BED DOMAIN-CONTAINING PROTEIN 4"/>
    <property type="match status" value="1"/>
</dbReference>
<dbReference type="InterPro" id="IPR052035">
    <property type="entry name" value="ZnF_BED_domain_contain"/>
</dbReference>
<sequence length="1343" mass="149665">MIGLKNVEERKQTKGGPHLINSPLHWVGYSLARTPYTYAPISSKPHSPKKPYLPNLYEPRSKYQKPCNSKVQLAPRVRYQAQSPSLSGEPSLSLSSLQSPRSHSGEPKASLSASDLLFTLQSSSRIYISGEAGSTDFQPSNDLVNSENESDHSVEISKPQPDKDLSNFQAEPNKVLPASEIEAPSGNKNEDTLPSAEEPPSSELENVETQPNNLSSNDEGPHNNQHVDSVAPFKNPSESSEAAPDDNLVSSEAPVDQKPVSESPSNNQLVNSETLPSNGTVDSEHQTSNDVVVSEMQRSNEVVLPEAEQNNEVVLPEAEQNNEVVLPETDQSDEVVLSETQRRDEAVLSETQQGDEAVLSETQQSHEAVLSETQQSHEAVLSETQQSHEVVLSETQQINGAILSETQQSSKAVLSEIQQSKEAVLSETQQSNEAVLSETQQSNEAVLSENQQSNDAFLSEAQQSNEMITSETQPSNDVIMSDAQPNSEPMVSDSQPSSETVIPERQPSNEIVTHEAQTSNDVIMSEALPENETVHSAADPNNQLSHPESLSQNHHFTNLHMIPEDQLPQPEPLPNSDPLPTSEPLPDSHLIDIKPIPHNHLAQYDTLPNSHMHHSEAVANHELAHSEALSHEHMANSHLLPHYGLQNSETLLDNQLVNSQPHYEIVNASNIPSYEIVNAETPLNSEEPTPETQPSKRRKKKSIVWEHFTIETVSPGCRRACCKQCKQSFAYSTGSKVAGTSHLKRHIAKGTCPALLRSQDHNQFSPYTPRSRGSDAGNASSAPKRRYRSPNTPYIIFDQDRCRHEIARMIIMHDYPLHMVEHPGFVAFVQNLQPQFNMVTFNTVQGDCVATYLMEKQCVMKYFEGLPGRLCLTLDVWTSSQSVGYVFITGHFVDSDWKLQRRILNVVMEPYPNSDSALSHAVSVCISDWNLDGRLFSITCDQTPSEVALGNLRPLLSVKNPLILNGQLLVGNCISRTFSNVANELLSSVHLVVKKIRDSVKYVKTSDSHEEKFLELKQHLQVPSERNLFIDDQTQWNTTYQMLVAASELKEVFSCLDTSDPDYKGAPSMQDWKLIETLCTYLKPLFDAANILTTATHPTIVTFFHEVWKLQLDLSRAVVNEDPFISNLTKPMQQKIDKYWKDCSLVLAIAVVMDPRFKMKLVEFSFTKIYGEDAHVYVKIVDDGIHELFHEYVTLPLPLTPAYAEDAGSHVKTEGSPGGTLLSDNGLTDFDVYIMETSSHQTKSELDQYLEESLLPRVPDFDVLGWWKLNKIKYPTLSKMARDILSVPVSSVPPESVFDTKVKEMDQYRSSLRPETVEAIVCAKDWMQYGAAEASHALVKMEF</sequence>
<evidence type="ECO:0000256" key="5">
    <source>
        <dbReference type="ARBA" id="ARBA00022833"/>
    </source>
</evidence>
<evidence type="ECO:0000256" key="9">
    <source>
        <dbReference type="ARBA" id="ARBA00023242"/>
    </source>
</evidence>
<evidence type="ECO:0000259" key="12">
    <source>
        <dbReference type="PROSITE" id="PS50808"/>
    </source>
</evidence>
<dbReference type="GO" id="GO:0005634">
    <property type="term" value="C:nucleus"/>
    <property type="evidence" value="ECO:0007669"/>
    <property type="project" value="UniProtKB-SubCell"/>
</dbReference>
<dbReference type="PANTHER" id="PTHR46481:SF10">
    <property type="entry name" value="ZINC FINGER BED DOMAIN-CONTAINING PROTEIN 39"/>
    <property type="match status" value="1"/>
</dbReference>
<feature type="region of interest" description="Disordered" evidence="11">
    <location>
        <begin position="760"/>
        <end position="787"/>
    </location>
</feature>
<feature type="region of interest" description="Disordered" evidence="11">
    <location>
        <begin position="680"/>
        <end position="701"/>
    </location>
</feature>
<dbReference type="GO" id="GO:0046983">
    <property type="term" value="F:protein dimerization activity"/>
    <property type="evidence" value="ECO:0007669"/>
    <property type="project" value="InterPro"/>
</dbReference>
<dbReference type="Pfam" id="PF14372">
    <property type="entry name" value="hAT-like_RNase-H"/>
    <property type="match status" value="1"/>
</dbReference>
<feature type="compositionally biased region" description="Low complexity" evidence="11">
    <location>
        <begin position="194"/>
        <end position="203"/>
    </location>
</feature>
<name>A0AAN9QYC8_PHACN</name>
<comment type="caution">
    <text evidence="13">The sequence shown here is derived from an EMBL/GenBank/DDBJ whole genome shotgun (WGS) entry which is preliminary data.</text>
</comment>
<keyword evidence="7" id="KW-0238">DNA-binding</keyword>
<dbReference type="PROSITE" id="PS50808">
    <property type="entry name" value="ZF_BED"/>
    <property type="match status" value="1"/>
</dbReference>
<keyword evidence="5" id="KW-0862">Zinc</keyword>
<feature type="compositionally biased region" description="Basic and acidic residues" evidence="11">
    <location>
        <begin position="1"/>
        <end position="12"/>
    </location>
</feature>
<comment type="subcellular location">
    <subcellularLocation>
        <location evidence="1">Nucleus</location>
    </subcellularLocation>
</comment>
<evidence type="ECO:0000256" key="3">
    <source>
        <dbReference type="ARBA" id="ARBA00022723"/>
    </source>
</evidence>
<evidence type="ECO:0000313" key="13">
    <source>
        <dbReference type="EMBL" id="KAK7347553.1"/>
    </source>
</evidence>
<keyword evidence="8" id="KW-0804">Transcription</keyword>